<feature type="domain" description="Glycine zipper 2TM" evidence="5">
    <location>
        <begin position="144"/>
        <end position="184"/>
    </location>
</feature>
<comment type="subcellular location">
    <subcellularLocation>
        <location evidence="1">Membrane</location>
    </subcellularLocation>
</comment>
<feature type="compositionally biased region" description="Low complexity" evidence="3">
    <location>
        <begin position="72"/>
        <end position="82"/>
    </location>
</feature>
<protein>
    <recommendedName>
        <fullName evidence="5">Glycine zipper 2TM domain-containing protein</fullName>
    </recommendedName>
</protein>
<dbReference type="PANTHER" id="PTHR35603">
    <property type="match status" value="1"/>
</dbReference>
<dbReference type="AlphaFoldDB" id="A0A2G8SXU2"/>
<keyword evidence="2 4" id="KW-0472">Membrane</keyword>
<evidence type="ECO:0000313" key="6">
    <source>
        <dbReference type="EMBL" id="PIL38616.1"/>
    </source>
</evidence>
<dbReference type="InterPro" id="IPR008816">
    <property type="entry name" value="Gly_zipper_2TM_dom"/>
</dbReference>
<keyword evidence="7" id="KW-1185">Reference proteome</keyword>
<dbReference type="OrthoDB" id="5298735at2"/>
<reference evidence="6 7" key="1">
    <citation type="submission" date="2017-10" db="EMBL/GenBank/DDBJ databases">
        <title>Massilia psychrophilum sp. nov., a novel purple-pigmented bacterium isolated from Tianshan glacier, Xinjiang Municipality, China.</title>
        <authorList>
            <person name="Wang H."/>
        </authorList>
    </citation>
    <scope>NUCLEOTIDE SEQUENCE [LARGE SCALE GENOMIC DNA]</scope>
    <source>
        <strain evidence="6 7">JCM 30813</strain>
    </source>
</reference>
<feature type="transmembrane region" description="Helical" evidence="4">
    <location>
        <begin position="15"/>
        <end position="38"/>
    </location>
</feature>
<evidence type="ECO:0000313" key="7">
    <source>
        <dbReference type="Proteomes" id="UP000228593"/>
    </source>
</evidence>
<dbReference type="Pfam" id="PF05433">
    <property type="entry name" value="Rick_17kDa_Anti"/>
    <property type="match status" value="1"/>
</dbReference>
<dbReference type="EMBL" id="PDOB01000032">
    <property type="protein sequence ID" value="PIL38616.1"/>
    <property type="molecule type" value="Genomic_DNA"/>
</dbReference>
<name>A0A2G8SXU2_9BURK</name>
<dbReference type="RefSeq" id="WP_099917146.1">
    <property type="nucleotide sequence ID" value="NZ_BMHS01000005.1"/>
</dbReference>
<dbReference type="PANTHER" id="PTHR35603:SF2">
    <property type="entry name" value="OUTER MEMBRANE LIPOPROTEIN"/>
    <property type="match status" value="1"/>
</dbReference>
<evidence type="ECO:0000256" key="2">
    <source>
        <dbReference type="ARBA" id="ARBA00023136"/>
    </source>
</evidence>
<keyword evidence="4" id="KW-1133">Transmembrane helix</keyword>
<dbReference type="Proteomes" id="UP000228593">
    <property type="component" value="Unassembled WGS sequence"/>
</dbReference>
<dbReference type="InterPro" id="IPR051407">
    <property type="entry name" value="Bact_OM_lipoprot/Surf_antigen"/>
</dbReference>
<evidence type="ECO:0000256" key="3">
    <source>
        <dbReference type="SAM" id="MobiDB-lite"/>
    </source>
</evidence>
<dbReference type="GO" id="GO:0019867">
    <property type="term" value="C:outer membrane"/>
    <property type="evidence" value="ECO:0007669"/>
    <property type="project" value="InterPro"/>
</dbReference>
<keyword evidence="4" id="KW-0812">Transmembrane</keyword>
<comment type="caution">
    <text evidence="6">The sequence shown here is derived from an EMBL/GenBank/DDBJ whole genome shotgun (WGS) entry which is preliminary data.</text>
</comment>
<evidence type="ECO:0000256" key="1">
    <source>
        <dbReference type="ARBA" id="ARBA00004370"/>
    </source>
</evidence>
<evidence type="ECO:0000259" key="5">
    <source>
        <dbReference type="Pfam" id="PF05433"/>
    </source>
</evidence>
<evidence type="ECO:0000256" key="4">
    <source>
        <dbReference type="SAM" id="Phobius"/>
    </source>
</evidence>
<organism evidence="6 7">
    <name type="scientific">Massilia psychrophila</name>
    <dbReference type="NCBI Taxonomy" id="1603353"/>
    <lineage>
        <taxon>Bacteria</taxon>
        <taxon>Pseudomonadati</taxon>
        <taxon>Pseudomonadota</taxon>
        <taxon>Betaproteobacteria</taxon>
        <taxon>Burkholderiales</taxon>
        <taxon>Oxalobacteraceae</taxon>
        <taxon>Telluria group</taxon>
        <taxon>Massilia</taxon>
    </lineage>
</organism>
<accession>A0A2G8SXU2</accession>
<gene>
    <name evidence="6" type="ORF">CR103_17030</name>
</gene>
<sequence length="232" mass="23670">MNTPLIPKGSTHHPMLIIAAIAVVLFCLVGTAAIMGWIPSSIGGNNAASRGDLTEADRQALASGMATPAPAAAAAGDYAPEPRQARNDAASARPVRNYEPAPRPVARDPVEVAAAAPAKNWCSNCGNVESVREINTRAQGSGVGAAGGAILGGLLGNQIGGGHGRQLATVAGAVGGAVVGNQVEGNMKATQSYEIRVRLDDGSARTFHQQNAPGWRQGDRVRVVKGTLQSVQ</sequence>
<feature type="region of interest" description="Disordered" evidence="3">
    <location>
        <begin position="72"/>
        <end position="103"/>
    </location>
</feature>
<proteinExistence type="predicted"/>